<organism evidence="2 3">
    <name type="scientific">Carbonactinospora thermoautotrophica</name>
    <dbReference type="NCBI Taxonomy" id="1469144"/>
    <lineage>
        <taxon>Bacteria</taxon>
        <taxon>Bacillati</taxon>
        <taxon>Actinomycetota</taxon>
        <taxon>Actinomycetes</taxon>
        <taxon>Kitasatosporales</taxon>
        <taxon>Carbonactinosporaceae</taxon>
        <taxon>Carbonactinospora</taxon>
    </lineage>
</organism>
<dbReference type="AlphaFoldDB" id="A0A132NBW3"/>
<dbReference type="Proteomes" id="UP000070598">
    <property type="component" value="Unassembled WGS sequence"/>
</dbReference>
<proteinExistence type="predicted"/>
<evidence type="ECO:0000256" key="1">
    <source>
        <dbReference type="SAM" id="MobiDB-lite"/>
    </source>
</evidence>
<evidence type="ECO:0000313" key="3">
    <source>
        <dbReference type="Proteomes" id="UP000070598"/>
    </source>
</evidence>
<reference evidence="3" key="1">
    <citation type="submission" date="2015-02" db="EMBL/GenBank/DDBJ databases">
        <title>Physiological reanalysis, assessment of diazotrophy, and genome sequences of multiple isolates of Streptomyces thermoautotrophicus.</title>
        <authorList>
            <person name="MacKellar D.C."/>
            <person name="Lieber L."/>
            <person name="Norman J."/>
            <person name="Bolger A."/>
            <person name="Tobin C."/>
            <person name="Murray J.W."/>
            <person name="Friesen M."/>
            <person name="Prell J."/>
        </authorList>
    </citation>
    <scope>NUCLEOTIDE SEQUENCE [LARGE SCALE GENOMIC DNA]</scope>
    <source>
        <strain evidence="3">UBT1</strain>
    </source>
</reference>
<evidence type="ECO:0000313" key="2">
    <source>
        <dbReference type="EMBL" id="KWX07052.1"/>
    </source>
</evidence>
<dbReference type="EMBL" id="JYIK01001077">
    <property type="protein sequence ID" value="KWX07052.1"/>
    <property type="molecule type" value="Genomic_DNA"/>
</dbReference>
<feature type="compositionally biased region" description="Low complexity" evidence="1">
    <location>
        <begin position="44"/>
        <end position="66"/>
    </location>
</feature>
<protein>
    <submittedName>
        <fullName evidence="2">Uncharacterized protein</fullName>
    </submittedName>
</protein>
<feature type="region of interest" description="Disordered" evidence="1">
    <location>
        <begin position="32"/>
        <end position="73"/>
    </location>
</feature>
<gene>
    <name evidence="2" type="ORF">TR74_20085</name>
</gene>
<accession>A0A132NBW3</accession>
<sequence>MPMPCPTYSSTMPYRPCERTYDSMAWPMSVNRPPGLAAARPRHSASSQTRISSRSSGVTSPTGTVTAESPCQPSRIAPQSIERMSPSRSTRLPGMPWTISSLTEAQMVAGNPW</sequence>
<name>A0A132NBW3_9ACTN</name>
<comment type="caution">
    <text evidence="2">The sequence shown here is derived from an EMBL/GenBank/DDBJ whole genome shotgun (WGS) entry which is preliminary data.</text>
</comment>